<evidence type="ECO:0000256" key="2">
    <source>
        <dbReference type="ARBA" id="ARBA00023015"/>
    </source>
</evidence>
<comment type="caution">
    <text evidence="6">The sequence shown here is derived from an EMBL/GenBank/DDBJ whole genome shotgun (WGS) entry which is preliminary data.</text>
</comment>
<dbReference type="GO" id="GO:0003700">
    <property type="term" value="F:DNA-binding transcription factor activity"/>
    <property type="evidence" value="ECO:0007669"/>
    <property type="project" value="InterPro"/>
</dbReference>
<dbReference type="SUPFAM" id="SSF53850">
    <property type="entry name" value="Periplasmic binding protein-like II"/>
    <property type="match status" value="1"/>
</dbReference>
<dbReference type="OrthoDB" id="3171102at2"/>
<dbReference type="InterPro" id="IPR005119">
    <property type="entry name" value="LysR_subst-bd"/>
</dbReference>
<keyword evidence="4" id="KW-0804">Transcription</keyword>
<dbReference type="GO" id="GO:0032993">
    <property type="term" value="C:protein-DNA complex"/>
    <property type="evidence" value="ECO:0007669"/>
    <property type="project" value="TreeGrafter"/>
</dbReference>
<comment type="similarity">
    <text evidence="1">Belongs to the LysR transcriptional regulatory family.</text>
</comment>
<keyword evidence="2" id="KW-0805">Transcription regulation</keyword>
<dbReference type="RefSeq" id="WP_130344800.1">
    <property type="nucleotide sequence ID" value="NZ_SGWQ01000004.1"/>
</dbReference>
<evidence type="ECO:0000256" key="1">
    <source>
        <dbReference type="ARBA" id="ARBA00009437"/>
    </source>
</evidence>
<reference evidence="6 7" key="1">
    <citation type="submission" date="2019-02" db="EMBL/GenBank/DDBJ databases">
        <title>Genomic Encyclopedia of Type Strains, Phase IV (KMG-IV): sequencing the most valuable type-strain genomes for metagenomic binning, comparative biology and taxonomic classification.</title>
        <authorList>
            <person name="Goeker M."/>
        </authorList>
    </citation>
    <scope>NUCLEOTIDE SEQUENCE [LARGE SCALE GENOMIC DNA]</scope>
    <source>
        <strain evidence="6 7">DSM 101727</strain>
    </source>
</reference>
<dbReference type="GO" id="GO:0003677">
    <property type="term" value="F:DNA binding"/>
    <property type="evidence" value="ECO:0007669"/>
    <property type="project" value="UniProtKB-KW"/>
</dbReference>
<dbReference type="InterPro" id="IPR036388">
    <property type="entry name" value="WH-like_DNA-bd_sf"/>
</dbReference>
<name>A0A4Q7KRQ2_9PSEU</name>
<dbReference type="InterPro" id="IPR036390">
    <property type="entry name" value="WH_DNA-bd_sf"/>
</dbReference>
<organism evidence="6 7">
    <name type="scientific">Herbihabitans rhizosphaerae</name>
    <dbReference type="NCBI Taxonomy" id="1872711"/>
    <lineage>
        <taxon>Bacteria</taxon>
        <taxon>Bacillati</taxon>
        <taxon>Actinomycetota</taxon>
        <taxon>Actinomycetes</taxon>
        <taxon>Pseudonocardiales</taxon>
        <taxon>Pseudonocardiaceae</taxon>
        <taxon>Herbihabitans</taxon>
    </lineage>
</organism>
<dbReference type="Gene3D" id="3.40.190.10">
    <property type="entry name" value="Periplasmic binding protein-like II"/>
    <property type="match status" value="2"/>
</dbReference>
<evidence type="ECO:0000313" key="6">
    <source>
        <dbReference type="EMBL" id="RZS39245.1"/>
    </source>
</evidence>
<dbReference type="AlphaFoldDB" id="A0A4Q7KRQ2"/>
<accession>A0A4Q7KRQ2</accession>
<dbReference type="PROSITE" id="PS50931">
    <property type="entry name" value="HTH_LYSR"/>
    <property type="match status" value="1"/>
</dbReference>
<dbReference type="PANTHER" id="PTHR30346:SF30">
    <property type="entry name" value="SMALL NEUTRAL PROTEASE REGULATORY PROTEIN"/>
    <property type="match status" value="1"/>
</dbReference>
<protein>
    <submittedName>
        <fullName evidence="6">DNA-binding transcriptional LysR family regulator</fullName>
    </submittedName>
</protein>
<evidence type="ECO:0000313" key="7">
    <source>
        <dbReference type="Proteomes" id="UP000294257"/>
    </source>
</evidence>
<dbReference type="Proteomes" id="UP000294257">
    <property type="component" value="Unassembled WGS sequence"/>
</dbReference>
<dbReference type="SUPFAM" id="SSF46785">
    <property type="entry name" value="Winged helix' DNA-binding domain"/>
    <property type="match status" value="1"/>
</dbReference>
<dbReference type="Pfam" id="PF00126">
    <property type="entry name" value="HTH_1"/>
    <property type="match status" value="1"/>
</dbReference>
<gene>
    <name evidence="6" type="ORF">EV193_104462</name>
</gene>
<proteinExistence type="inferred from homology"/>
<dbReference type="PANTHER" id="PTHR30346">
    <property type="entry name" value="TRANSCRIPTIONAL DUAL REGULATOR HCAR-RELATED"/>
    <property type="match status" value="1"/>
</dbReference>
<keyword evidence="7" id="KW-1185">Reference proteome</keyword>
<feature type="domain" description="HTH lysR-type" evidence="5">
    <location>
        <begin position="1"/>
        <end position="60"/>
    </location>
</feature>
<evidence type="ECO:0000256" key="4">
    <source>
        <dbReference type="ARBA" id="ARBA00023163"/>
    </source>
</evidence>
<evidence type="ECO:0000259" key="5">
    <source>
        <dbReference type="PROSITE" id="PS50931"/>
    </source>
</evidence>
<dbReference type="Gene3D" id="1.10.10.10">
    <property type="entry name" value="Winged helix-like DNA-binding domain superfamily/Winged helix DNA-binding domain"/>
    <property type="match status" value="1"/>
</dbReference>
<keyword evidence="3 6" id="KW-0238">DNA-binding</keyword>
<dbReference type="InterPro" id="IPR000847">
    <property type="entry name" value="LysR_HTH_N"/>
</dbReference>
<dbReference type="Pfam" id="PF03466">
    <property type="entry name" value="LysR_substrate"/>
    <property type="match status" value="1"/>
</dbReference>
<evidence type="ECO:0000256" key="3">
    <source>
        <dbReference type="ARBA" id="ARBA00023125"/>
    </source>
</evidence>
<sequence>MELQVRHLRVLRVIEQAGSLTKAAAELSLPQASLSHQLRRIESTVGGTIFERDHQGVRATPLGQALLARARAIVSAFDELDREFHRGPARAGQPFRIDWQSADLLGLLVDGLREIPPGKQLTGRADPWQARLLTKIVEDGIDAALLCDLAAQVPSGDGITSAPLISEPVFVAIPDTHRLADATEIQLADLADEPWILPAGLDFLGSRLRELCERDGVPMRVWVDIDAAEVREDLVAGGHGVCPTRPVRPRRNGIVVKPLVGNPLVLRHFLAWRTDGEFARHAERICDEVIRGYRRRVEEDSTFLLRPQGTRRPGAVR</sequence>
<dbReference type="EMBL" id="SGWQ01000004">
    <property type="protein sequence ID" value="RZS39245.1"/>
    <property type="molecule type" value="Genomic_DNA"/>
</dbReference>
<dbReference type="PRINTS" id="PR00039">
    <property type="entry name" value="HTHLYSR"/>
</dbReference>